<dbReference type="Proteomes" id="UP000289886">
    <property type="component" value="Unassembled WGS sequence"/>
</dbReference>
<dbReference type="InterPro" id="IPR051320">
    <property type="entry name" value="Viral_Replic_Matur_Polypro"/>
</dbReference>
<gene>
    <name evidence="2" type="ORF">EOD39_3203</name>
</gene>
<dbReference type="SUPFAM" id="SSF56672">
    <property type="entry name" value="DNA/RNA polymerases"/>
    <property type="match status" value="1"/>
</dbReference>
<accession>A0A444UPJ9</accession>
<evidence type="ECO:0000313" key="2">
    <source>
        <dbReference type="EMBL" id="RXM37093.1"/>
    </source>
</evidence>
<comment type="caution">
    <text evidence="2">The sequence shown here is derived from an EMBL/GenBank/DDBJ whole genome shotgun (WGS) entry which is preliminary data.</text>
</comment>
<feature type="domain" description="Reverse transcriptase/retrotransposon-derived protein RNase H-like" evidence="1">
    <location>
        <begin position="71"/>
        <end position="113"/>
    </location>
</feature>
<reference evidence="2 3" key="1">
    <citation type="submission" date="2019-01" db="EMBL/GenBank/DDBJ databases">
        <title>Draft Genome and Complete Hox-Cluster Characterization of the Sterlet Sturgeon (Acipenser ruthenus).</title>
        <authorList>
            <person name="Wei Q."/>
        </authorList>
    </citation>
    <scope>NUCLEOTIDE SEQUENCE [LARGE SCALE GENOMIC DNA]</scope>
    <source>
        <strain evidence="2">WHYD16114868_AA</strain>
        <tissue evidence="2">Blood</tissue>
    </source>
</reference>
<sequence length="135" mass="15222">VTFLLHQVGGQGIRTEADKISAVRDWPTPANQRQVRVFLGLASYYHRFVANFADKVAPLNCFLRKGKVFLWGPDCQAAFTELKEALNCTPVVSPSDPGLPFLLDTDASNLALSPPLEWYISWELYGPSWFIPYIY</sequence>
<feature type="non-terminal residue" evidence="2">
    <location>
        <position position="1"/>
    </location>
</feature>
<dbReference type="InterPro" id="IPR043502">
    <property type="entry name" value="DNA/RNA_pol_sf"/>
</dbReference>
<dbReference type="Pfam" id="PF17919">
    <property type="entry name" value="RT_RNaseH_2"/>
    <property type="match status" value="1"/>
</dbReference>
<evidence type="ECO:0000259" key="1">
    <source>
        <dbReference type="Pfam" id="PF17919"/>
    </source>
</evidence>
<dbReference type="Gene3D" id="3.30.70.270">
    <property type="match status" value="1"/>
</dbReference>
<name>A0A444UPJ9_ACIRT</name>
<organism evidence="2 3">
    <name type="scientific">Acipenser ruthenus</name>
    <name type="common">Sterlet sturgeon</name>
    <dbReference type="NCBI Taxonomy" id="7906"/>
    <lineage>
        <taxon>Eukaryota</taxon>
        <taxon>Metazoa</taxon>
        <taxon>Chordata</taxon>
        <taxon>Craniata</taxon>
        <taxon>Vertebrata</taxon>
        <taxon>Euteleostomi</taxon>
        <taxon>Actinopterygii</taxon>
        <taxon>Chondrostei</taxon>
        <taxon>Acipenseriformes</taxon>
        <taxon>Acipenseridae</taxon>
        <taxon>Acipenser</taxon>
    </lineage>
</organism>
<evidence type="ECO:0000313" key="3">
    <source>
        <dbReference type="Proteomes" id="UP000289886"/>
    </source>
</evidence>
<proteinExistence type="predicted"/>
<protein>
    <submittedName>
        <fullName evidence="2">Retrovirus-related Pol polyprotein from transposon 17.6</fullName>
    </submittedName>
</protein>
<dbReference type="InterPro" id="IPR041577">
    <property type="entry name" value="RT_RNaseH_2"/>
</dbReference>
<keyword evidence="3" id="KW-1185">Reference proteome</keyword>
<dbReference type="PANTHER" id="PTHR33064:SF29">
    <property type="entry name" value="PEPTIDASE A2 DOMAIN-CONTAINING PROTEIN-RELATED"/>
    <property type="match status" value="1"/>
</dbReference>
<dbReference type="EMBL" id="SCEB01214119">
    <property type="protein sequence ID" value="RXM37093.1"/>
    <property type="molecule type" value="Genomic_DNA"/>
</dbReference>
<dbReference type="InterPro" id="IPR043128">
    <property type="entry name" value="Rev_trsase/Diguanyl_cyclase"/>
</dbReference>
<dbReference type="FunFam" id="3.30.70.270:FF:000020">
    <property type="entry name" value="Transposon Tf2-6 polyprotein-like Protein"/>
    <property type="match status" value="1"/>
</dbReference>
<dbReference type="PANTHER" id="PTHR33064">
    <property type="entry name" value="POL PROTEIN"/>
    <property type="match status" value="1"/>
</dbReference>
<dbReference type="AlphaFoldDB" id="A0A444UPJ9"/>